<proteinExistence type="predicted"/>
<gene>
    <name evidence="1" type="ORF">FM115_03710</name>
</gene>
<name>A0A1R4J2P8_9LACT</name>
<dbReference type="RefSeq" id="WP_087057495.1">
    <property type="nucleotide sequence ID" value="NZ_FUKW01000059.1"/>
</dbReference>
<reference evidence="1 2" key="1">
    <citation type="submission" date="2017-02" db="EMBL/GenBank/DDBJ databases">
        <authorList>
            <person name="Peterson S.W."/>
        </authorList>
    </citation>
    <scope>NUCLEOTIDE SEQUENCE [LARGE SCALE GENOMIC DNA]</scope>
    <source>
        <strain evidence="1 2">42ea</strain>
    </source>
</reference>
<organism evidence="1 2">
    <name type="scientific">Marinilactibacillus psychrotolerans 42ea</name>
    <dbReference type="NCBI Taxonomy" id="1255609"/>
    <lineage>
        <taxon>Bacteria</taxon>
        <taxon>Bacillati</taxon>
        <taxon>Bacillota</taxon>
        <taxon>Bacilli</taxon>
        <taxon>Lactobacillales</taxon>
        <taxon>Carnobacteriaceae</taxon>
        <taxon>Marinilactibacillus</taxon>
    </lineage>
</organism>
<evidence type="ECO:0000313" key="2">
    <source>
        <dbReference type="Proteomes" id="UP000195611"/>
    </source>
</evidence>
<dbReference type="EMBL" id="FUKW01000059">
    <property type="protein sequence ID" value="SJN26410.1"/>
    <property type="molecule type" value="Genomic_DNA"/>
</dbReference>
<protein>
    <submittedName>
        <fullName evidence="1">Uncharacterized protein</fullName>
    </submittedName>
</protein>
<accession>A0A1R4J2P8</accession>
<dbReference type="AlphaFoldDB" id="A0A1R4J2P8"/>
<sequence>MENISKINLAELGELEDTLNKLKSWEQGLEFIGDYYSTHNPDLERLVEEYTPTSAIFWAFQRDFSRLNKEAEERFDQLSYKYTQLKKELESKKV</sequence>
<dbReference type="Proteomes" id="UP000195611">
    <property type="component" value="Unassembled WGS sequence"/>
</dbReference>
<evidence type="ECO:0000313" key="1">
    <source>
        <dbReference type="EMBL" id="SJN26410.1"/>
    </source>
</evidence>